<comment type="catalytic activity">
    <reaction evidence="2 4">
        <text>L-methionyl-[protein] + [thioredoxin]-disulfide + H2O = L-methionyl-(S)-S-oxide-[protein] + [thioredoxin]-dithiol</text>
        <dbReference type="Rhea" id="RHEA:14217"/>
        <dbReference type="Rhea" id="RHEA-COMP:10698"/>
        <dbReference type="Rhea" id="RHEA-COMP:10700"/>
        <dbReference type="Rhea" id="RHEA-COMP:12313"/>
        <dbReference type="Rhea" id="RHEA-COMP:12315"/>
        <dbReference type="ChEBI" id="CHEBI:15377"/>
        <dbReference type="ChEBI" id="CHEBI:16044"/>
        <dbReference type="ChEBI" id="CHEBI:29950"/>
        <dbReference type="ChEBI" id="CHEBI:44120"/>
        <dbReference type="ChEBI" id="CHEBI:50058"/>
        <dbReference type="EC" id="1.8.4.11"/>
    </reaction>
</comment>
<comment type="caution">
    <text evidence="7">The sequence shown here is derived from an EMBL/GenBank/DDBJ whole genome shotgun (WGS) entry which is preliminary data.</text>
</comment>
<proteinExistence type="inferred from homology"/>
<dbReference type="HAMAP" id="MF_01401">
    <property type="entry name" value="MsrA"/>
    <property type="match status" value="1"/>
</dbReference>
<protein>
    <recommendedName>
        <fullName evidence="4">Peptide methionine sulfoxide reductase MsrA</fullName>
        <shortName evidence="4">Protein-methionine-S-oxide reductase</shortName>
        <ecNumber evidence="4">1.8.4.11</ecNumber>
    </recommendedName>
    <alternativeName>
        <fullName evidence="4">Peptide-methionine (S)-S-oxide reductase</fullName>
        <shortName evidence="4">Peptide Met(O) reductase</shortName>
    </alternativeName>
</protein>
<dbReference type="Proteomes" id="UP000295554">
    <property type="component" value="Unassembled WGS sequence"/>
</dbReference>
<dbReference type="OrthoDB" id="4174719at2"/>
<dbReference type="NCBIfam" id="TIGR00401">
    <property type="entry name" value="msrA"/>
    <property type="match status" value="1"/>
</dbReference>
<dbReference type="GO" id="GO:0008113">
    <property type="term" value="F:peptide-methionine (S)-S-oxide reductase activity"/>
    <property type="evidence" value="ECO:0007669"/>
    <property type="project" value="UniProtKB-UniRule"/>
</dbReference>
<dbReference type="SUPFAM" id="SSF55068">
    <property type="entry name" value="Peptide methionine sulfoxide reductase"/>
    <property type="match status" value="1"/>
</dbReference>
<dbReference type="InterPro" id="IPR036509">
    <property type="entry name" value="Met_Sox_Rdtase_MsrA_sf"/>
</dbReference>
<comment type="function">
    <text evidence="4">Has an important function as a repair enzyme for proteins that have been inactivated by oxidation. Catalyzes the reversible oxidation-reduction of methionine sulfoxide in proteins to methionine.</text>
</comment>
<dbReference type="EMBL" id="SMSE01000002">
    <property type="protein sequence ID" value="TDG13389.1"/>
    <property type="molecule type" value="Genomic_DNA"/>
</dbReference>
<dbReference type="PANTHER" id="PTHR43774:SF1">
    <property type="entry name" value="PEPTIDE METHIONINE SULFOXIDE REDUCTASE MSRA 2"/>
    <property type="match status" value="1"/>
</dbReference>
<dbReference type="EC" id="1.8.4.11" evidence="4"/>
<feature type="chain" id="PRO_5020572092" description="Peptide methionine sulfoxide reductase MsrA" evidence="5">
    <location>
        <begin position="20"/>
        <end position="192"/>
    </location>
</feature>
<feature type="active site" evidence="4">
    <location>
        <position position="30"/>
    </location>
</feature>
<evidence type="ECO:0000256" key="2">
    <source>
        <dbReference type="ARBA" id="ARBA00047806"/>
    </source>
</evidence>
<name>A0A4R5LRA0_9GAMM</name>
<gene>
    <name evidence="4 7" type="primary">msrA</name>
    <name evidence="7" type="ORF">E2F43_07555</name>
</gene>
<reference evidence="7 8" key="1">
    <citation type="submission" date="2019-03" db="EMBL/GenBank/DDBJ databases">
        <title>Seongchinamella monodicae gen. nov., sp. nov., a novel member of the Gammaproteobacteria isolated from a tidal mudflat of beach.</title>
        <authorList>
            <person name="Yang H.G."/>
            <person name="Kang J.W."/>
            <person name="Lee S.D."/>
        </authorList>
    </citation>
    <scope>NUCLEOTIDE SEQUENCE [LARGE SCALE GENOMIC DNA]</scope>
    <source>
        <strain evidence="7 8">GH4-78</strain>
    </source>
</reference>
<sequence length="192" mass="21890">MRRLFFASLLALASLSASAGTATAQFAGGCFWCMESDFQDREGVIDVISGFTGGTLKNPTYKGNHEGHFEAIQVSYDPEVISYRELLDLFWLSIDPFDNTGQFCDKGFSYRSAVFPANAEEKALVEQSLAAIEARFPGQKVYTEVRDAGRFWPVEEYHQDYYLKNPVRYKYYRWNCGRDQRLEEIWGAAATH</sequence>
<dbReference type="Pfam" id="PF01625">
    <property type="entry name" value="PMSR"/>
    <property type="match status" value="1"/>
</dbReference>
<keyword evidence="5" id="KW-0732">Signal</keyword>
<dbReference type="GO" id="GO:0033744">
    <property type="term" value="F:L-methionine:thioredoxin-disulfide S-oxidoreductase activity"/>
    <property type="evidence" value="ECO:0007669"/>
    <property type="project" value="RHEA"/>
</dbReference>
<dbReference type="PANTHER" id="PTHR43774">
    <property type="entry name" value="PEPTIDE METHIONINE SULFOXIDE REDUCTASE"/>
    <property type="match status" value="1"/>
</dbReference>
<evidence type="ECO:0000256" key="1">
    <source>
        <dbReference type="ARBA" id="ARBA00023002"/>
    </source>
</evidence>
<keyword evidence="1 4" id="KW-0560">Oxidoreductase</keyword>
<evidence type="ECO:0000259" key="6">
    <source>
        <dbReference type="Pfam" id="PF01625"/>
    </source>
</evidence>
<comment type="similarity">
    <text evidence="4">Belongs to the MsrA Met sulfoxide reductase family.</text>
</comment>
<feature type="domain" description="Peptide methionine sulphoxide reductase MsrA" evidence="6">
    <location>
        <begin position="24"/>
        <end position="170"/>
    </location>
</feature>
<organism evidence="7 8">
    <name type="scientific">Seongchinamella unica</name>
    <dbReference type="NCBI Taxonomy" id="2547392"/>
    <lineage>
        <taxon>Bacteria</taxon>
        <taxon>Pseudomonadati</taxon>
        <taxon>Pseudomonadota</taxon>
        <taxon>Gammaproteobacteria</taxon>
        <taxon>Cellvibrionales</taxon>
        <taxon>Halieaceae</taxon>
        <taxon>Seongchinamella</taxon>
    </lineage>
</organism>
<dbReference type="Gene3D" id="3.30.1060.10">
    <property type="entry name" value="Peptide methionine sulphoxide reductase MsrA"/>
    <property type="match status" value="1"/>
</dbReference>
<dbReference type="InterPro" id="IPR002569">
    <property type="entry name" value="Met_Sox_Rdtase_MsrA_dom"/>
</dbReference>
<evidence type="ECO:0000313" key="7">
    <source>
        <dbReference type="EMBL" id="TDG13389.1"/>
    </source>
</evidence>
<evidence type="ECO:0000256" key="5">
    <source>
        <dbReference type="SAM" id="SignalP"/>
    </source>
</evidence>
<evidence type="ECO:0000256" key="3">
    <source>
        <dbReference type="ARBA" id="ARBA00048782"/>
    </source>
</evidence>
<comment type="catalytic activity">
    <reaction evidence="3 4">
        <text>[thioredoxin]-disulfide + L-methionine + H2O = L-methionine (S)-S-oxide + [thioredoxin]-dithiol</text>
        <dbReference type="Rhea" id="RHEA:19993"/>
        <dbReference type="Rhea" id="RHEA-COMP:10698"/>
        <dbReference type="Rhea" id="RHEA-COMP:10700"/>
        <dbReference type="ChEBI" id="CHEBI:15377"/>
        <dbReference type="ChEBI" id="CHEBI:29950"/>
        <dbReference type="ChEBI" id="CHEBI:50058"/>
        <dbReference type="ChEBI" id="CHEBI:57844"/>
        <dbReference type="ChEBI" id="CHEBI:58772"/>
        <dbReference type="EC" id="1.8.4.11"/>
    </reaction>
</comment>
<accession>A0A4R5LRA0</accession>
<dbReference type="RefSeq" id="WP_133211319.1">
    <property type="nucleotide sequence ID" value="NZ_SMSE01000002.1"/>
</dbReference>
<dbReference type="AlphaFoldDB" id="A0A4R5LRA0"/>
<feature type="signal peptide" evidence="5">
    <location>
        <begin position="1"/>
        <end position="19"/>
    </location>
</feature>
<evidence type="ECO:0000256" key="4">
    <source>
        <dbReference type="HAMAP-Rule" id="MF_01401"/>
    </source>
</evidence>
<keyword evidence="8" id="KW-1185">Reference proteome</keyword>
<evidence type="ECO:0000313" key="8">
    <source>
        <dbReference type="Proteomes" id="UP000295554"/>
    </source>
</evidence>
<dbReference type="PROSITE" id="PS51257">
    <property type="entry name" value="PROKAR_LIPOPROTEIN"/>
    <property type="match status" value="1"/>
</dbReference>